<evidence type="ECO:0000313" key="3">
    <source>
        <dbReference type="Proteomes" id="UP000235746"/>
    </source>
</evidence>
<proteinExistence type="predicted"/>
<dbReference type="EMBL" id="MCSB01000007">
    <property type="protein sequence ID" value="PME31177.1"/>
    <property type="molecule type" value="Genomic_DNA"/>
</dbReference>
<dbReference type="GeneID" id="69648731"/>
<evidence type="ECO:0000313" key="1">
    <source>
        <dbReference type="EMBL" id="PME31177.1"/>
    </source>
</evidence>
<dbReference type="AlphaFoldDB" id="A0A2J6UG46"/>
<gene>
    <name evidence="2" type="ORF">BCT74_09060</name>
    <name evidence="1" type="ORF">BCV38_18735</name>
</gene>
<name>A0A2J6UG46_9VIBR</name>
<keyword evidence="4" id="KW-1185">Reference proteome</keyword>
<reference evidence="3" key="1">
    <citation type="submission" date="2016-07" db="EMBL/GenBank/DDBJ databases">
        <title>Nontailed viruses are major unrecognized killers of bacteria in the ocean.</title>
        <authorList>
            <person name="Kauffman K."/>
            <person name="Hussain F."/>
            <person name="Yang J."/>
            <person name="Arevalo P."/>
            <person name="Brown J."/>
            <person name="Cutler M."/>
            <person name="Kelly L."/>
            <person name="Polz M.F."/>
        </authorList>
    </citation>
    <scope>NUCLEOTIDE SEQUENCE [LARGE SCALE GENOMIC DNA]</scope>
    <source>
        <strain evidence="3">10N.261.51.B8</strain>
    </source>
</reference>
<evidence type="ECO:0000313" key="4">
    <source>
        <dbReference type="Proteomes" id="UP000239763"/>
    </source>
</evidence>
<evidence type="ECO:0000313" key="2">
    <source>
        <dbReference type="EMBL" id="PML53503.1"/>
    </source>
</evidence>
<dbReference type="Proteomes" id="UP000239763">
    <property type="component" value="Unassembled WGS sequence"/>
</dbReference>
<comment type="caution">
    <text evidence="2">The sequence shown here is derived from an EMBL/GenBank/DDBJ whole genome shotgun (WGS) entry which is preliminary data.</text>
</comment>
<dbReference type="RefSeq" id="WP_065111253.1">
    <property type="nucleotide sequence ID" value="NZ_JAAHTI010000001.1"/>
</dbReference>
<reference evidence="2 4" key="4">
    <citation type="journal article" date="2018" name="Nature">
        <title>A major lineage of non-tailed dsDNA viruses as unrecognized killers of marine bacteria.</title>
        <authorList>
            <person name="Kauffman K.M."/>
            <person name="Hussain F.A."/>
            <person name="Yang J."/>
            <person name="Arevalo P."/>
            <person name="Brown J.M."/>
            <person name="Chang W.K."/>
            <person name="VanInsberghe D."/>
            <person name="Elsherbini J."/>
            <person name="Sharma R.S."/>
            <person name="Cutler M.B."/>
            <person name="Kelly L."/>
            <person name="Polz M.F."/>
        </authorList>
    </citation>
    <scope>NUCLEOTIDE SEQUENCE</scope>
    <source>
        <strain evidence="2">10N.261.51.B8</strain>
        <strain evidence="1 4">10N.286.55.E1</strain>
    </source>
</reference>
<sequence>MPNTGLTIIQKDMLSLFANADLVGVTKVDKVKIAVAAATEVDSLTGTITEAVTGSGTSLAGMIENITEQIKEKFLDYAKSITSIAMDDIKAQILAMIPSLVKRIFADLAPAIDDIKEAATRIYSALGKAVNNHKTRHLSSMTTTRVGADVIDKIRGEIRAVAIEDSMIALAHGGVIAINLASSGIGATVTSIVKAVLSIFNFFRGLYDKWVMERKFRKFKQECVMLNQKRDVIGANFFRDWFKMKMEEIPVIASYMVCMPCYSSPYNFLSITDITPPPPNMRTRLTRRIKRKFGRKVNTDPSVIKLSFQKSTLSAYATLQEEAKAFIANSEIALESNKPGVKQALNAARGEPNFIPGTDEKAFTKAVRKQQVKNLFNGTTIKESVKESLAPKALAATVAGGLESLLVPE</sequence>
<protein>
    <submittedName>
        <fullName evidence="2">Uncharacterized protein</fullName>
    </submittedName>
</protein>
<organism evidence="2 3">
    <name type="scientific">Vibrio lentus</name>
    <dbReference type="NCBI Taxonomy" id="136468"/>
    <lineage>
        <taxon>Bacteria</taxon>
        <taxon>Pseudomonadati</taxon>
        <taxon>Pseudomonadota</taxon>
        <taxon>Gammaproteobacteria</taxon>
        <taxon>Vibrionales</taxon>
        <taxon>Vibrionaceae</taxon>
        <taxon>Vibrio</taxon>
    </lineage>
</organism>
<reference evidence="2" key="3">
    <citation type="submission" date="2016-07" db="EMBL/GenBank/DDBJ databases">
        <authorList>
            <person name="Wan K."/>
            <person name="Booth B."/>
            <person name="Spirohn K."/>
            <person name="Hao T."/>
            <person name="Hu Y."/>
            <person name="Calderwood M."/>
            <person name="Hill D."/>
            <person name="Mohr S."/>
            <person name="Vidal M."/>
            <person name="Celniker S."/>
            <person name="Perrimon N."/>
        </authorList>
    </citation>
    <scope>NUCLEOTIDE SEQUENCE</scope>
    <source>
        <strain evidence="2">10N.261.51.B8</strain>
    </source>
</reference>
<reference evidence="1" key="2">
    <citation type="submission" date="2016-07" db="EMBL/GenBank/DDBJ databases">
        <authorList>
            <person name="Kauffman K."/>
            <person name="Arevalo P."/>
            <person name="Polz M.F."/>
        </authorList>
    </citation>
    <scope>NUCLEOTIDE SEQUENCE</scope>
    <source>
        <strain evidence="1">10N.286.55.E1</strain>
    </source>
</reference>
<dbReference type="EMBL" id="MCYL01000044">
    <property type="protein sequence ID" value="PML53503.1"/>
    <property type="molecule type" value="Genomic_DNA"/>
</dbReference>
<dbReference type="Proteomes" id="UP000235746">
    <property type="component" value="Unassembled WGS sequence"/>
</dbReference>
<accession>A0A2J6UG46</accession>